<reference evidence="1" key="1">
    <citation type="journal article" date="2023" name="Access Microbiol">
        <title>De-novo genome assembly for Akanthomyces muscarius, a biocontrol agent of insect agricultural pests.</title>
        <authorList>
            <person name="Erdos Z."/>
            <person name="Studholme D.J."/>
            <person name="Raymond B."/>
            <person name="Sharma M."/>
        </authorList>
    </citation>
    <scope>NUCLEOTIDE SEQUENCE</scope>
    <source>
        <strain evidence="1">Ve6</strain>
    </source>
</reference>
<dbReference type="GeneID" id="80898223"/>
<evidence type="ECO:0000313" key="1">
    <source>
        <dbReference type="EMBL" id="KAJ4150310.1"/>
    </source>
</evidence>
<evidence type="ECO:0000313" key="2">
    <source>
        <dbReference type="Proteomes" id="UP001144673"/>
    </source>
</evidence>
<dbReference type="RefSeq" id="XP_056052024.1">
    <property type="nucleotide sequence ID" value="XM_056200144.1"/>
</dbReference>
<name>A0A9W8Q8Z8_AKAMU</name>
<dbReference type="AlphaFoldDB" id="A0A9W8Q8Z8"/>
<dbReference type="Proteomes" id="UP001144673">
    <property type="component" value="Chromosome 4"/>
</dbReference>
<keyword evidence="2" id="KW-1185">Reference proteome</keyword>
<sequence length="171" mass="18635">MRGPARFKLFGGEEQDEKWDGERASPLGRLQELIIVKSVLKLNSSSAEKLINAGLPKEKQGCGVQARKSIGSLAMVFQPAMTRHILDNAVAAIPARYLQPARHIDAAYDLGGMSLSSGQQLVNPHDLEETQETHVSQVARLSLNGCVAAALCWIELCGHQQYISDFKGTTH</sequence>
<comment type="caution">
    <text evidence="1">The sequence shown here is derived from an EMBL/GenBank/DDBJ whole genome shotgun (WGS) entry which is preliminary data.</text>
</comment>
<organism evidence="1 2">
    <name type="scientific">Akanthomyces muscarius</name>
    <name type="common">Entomopathogenic fungus</name>
    <name type="synonym">Lecanicillium muscarium</name>
    <dbReference type="NCBI Taxonomy" id="2231603"/>
    <lineage>
        <taxon>Eukaryota</taxon>
        <taxon>Fungi</taxon>
        <taxon>Dikarya</taxon>
        <taxon>Ascomycota</taxon>
        <taxon>Pezizomycotina</taxon>
        <taxon>Sordariomycetes</taxon>
        <taxon>Hypocreomycetidae</taxon>
        <taxon>Hypocreales</taxon>
        <taxon>Cordycipitaceae</taxon>
        <taxon>Akanthomyces</taxon>
    </lineage>
</organism>
<dbReference type="KEGG" id="amus:LMH87_011064"/>
<proteinExistence type="predicted"/>
<dbReference type="EMBL" id="JAJHUN010000009">
    <property type="protein sequence ID" value="KAJ4150310.1"/>
    <property type="molecule type" value="Genomic_DNA"/>
</dbReference>
<protein>
    <submittedName>
        <fullName evidence="1">Uncharacterized protein</fullName>
    </submittedName>
</protein>
<gene>
    <name evidence="1" type="ORF">LMH87_011064</name>
</gene>
<accession>A0A9W8Q8Z8</accession>